<sequence length="110" mass="12592">MTPSIDQLCQETLAGHLKWDTIDNLIVNNAPYSLQFQHILPDKSFFTTIESETIIVLYGEVRDIFRDSIKKGYYIQTLVDNNIEDVDIPEVDVVKLHTLITIVNDDSPNI</sequence>
<organism evidence="1 2">
    <name type="scientific">Streptococcus hyointestinalis</name>
    <dbReference type="NCBI Taxonomy" id="1337"/>
    <lineage>
        <taxon>Bacteria</taxon>
        <taxon>Bacillati</taxon>
        <taxon>Bacillota</taxon>
        <taxon>Bacilli</taxon>
        <taxon>Lactobacillales</taxon>
        <taxon>Streptococcaceae</taxon>
        <taxon>Streptococcus</taxon>
    </lineage>
</organism>
<dbReference type="EMBL" id="UHFN01000007">
    <property type="protein sequence ID" value="SUN60535.1"/>
    <property type="molecule type" value="Genomic_DNA"/>
</dbReference>
<reference evidence="1 2" key="1">
    <citation type="submission" date="2018-06" db="EMBL/GenBank/DDBJ databases">
        <authorList>
            <consortium name="Pathogen Informatics"/>
            <person name="Doyle S."/>
        </authorList>
    </citation>
    <scope>NUCLEOTIDE SEQUENCE [LARGE SCALE GENOMIC DNA]</scope>
    <source>
        <strain evidence="1 2">NCTC12224</strain>
    </source>
</reference>
<dbReference type="Proteomes" id="UP000254924">
    <property type="component" value="Unassembled WGS sequence"/>
</dbReference>
<proteinExistence type="predicted"/>
<name>A0A380K612_9STRE</name>
<accession>A0A380K612</accession>
<dbReference type="OrthoDB" id="2224347at2"/>
<dbReference type="AlphaFoldDB" id="A0A380K612"/>
<protein>
    <submittedName>
        <fullName evidence="1">Uncharacterized protein</fullName>
    </submittedName>
</protein>
<evidence type="ECO:0000313" key="2">
    <source>
        <dbReference type="Proteomes" id="UP000254924"/>
    </source>
</evidence>
<keyword evidence="2" id="KW-1185">Reference proteome</keyword>
<gene>
    <name evidence="1" type="ORF">NCTC12224_00935</name>
</gene>
<evidence type="ECO:0000313" key="1">
    <source>
        <dbReference type="EMBL" id="SUN60535.1"/>
    </source>
</evidence>